<dbReference type="Proteomes" id="UP000321807">
    <property type="component" value="Chromosome"/>
</dbReference>
<feature type="transmembrane region" description="Helical" evidence="1">
    <location>
        <begin position="31"/>
        <end position="53"/>
    </location>
</feature>
<evidence type="ECO:0000256" key="1">
    <source>
        <dbReference type="SAM" id="Phobius"/>
    </source>
</evidence>
<dbReference type="AlphaFoldDB" id="A0A5B9E1N4"/>
<evidence type="ECO:0008006" key="4">
    <source>
        <dbReference type="Google" id="ProtNLM"/>
    </source>
</evidence>
<name>A0A5B9E1N4_9GAMM</name>
<dbReference type="EMBL" id="CP042807">
    <property type="protein sequence ID" value="QEE24430.1"/>
    <property type="molecule type" value="Genomic_DNA"/>
</dbReference>
<sequence>MNSGRPTVMAASNSLRQVRGRVEGYFWSSKILNLLSICCFLAGALYAISMLVYPWFVSPRSWKHVQLVWDRWQGLNVGMLAFLSSVIAFNISRYNAEQQRAREFLAAKAFLPQAFSELSEYFRSSASILAGAWGRQGNENIDIVRPQLPSNYRDIFEKCIRHATPEVGQYLVGILVQMQVHGARMREFLRRDDGIIRINSDRSNLISYLYRLGQLQALINKNIDFARNIDPFDSKPLDWEDFRNAFGNLNIWYNHYVVDDRTNLEGFTKRAIERNNPN</sequence>
<protein>
    <recommendedName>
        <fullName evidence="4">DUF4760 domain-containing protein</fullName>
    </recommendedName>
</protein>
<keyword evidence="1" id="KW-1133">Transmembrane helix</keyword>
<dbReference type="RefSeq" id="WP_147627032.1">
    <property type="nucleotide sequence ID" value="NZ_CP042807.1"/>
</dbReference>
<feature type="transmembrane region" description="Helical" evidence="1">
    <location>
        <begin position="73"/>
        <end position="92"/>
    </location>
</feature>
<organism evidence="2 3">
    <name type="scientific">Rhodanobacter glycinis</name>
    <dbReference type="NCBI Taxonomy" id="582702"/>
    <lineage>
        <taxon>Bacteria</taxon>
        <taxon>Pseudomonadati</taxon>
        <taxon>Pseudomonadota</taxon>
        <taxon>Gammaproteobacteria</taxon>
        <taxon>Lysobacterales</taxon>
        <taxon>Rhodanobacteraceae</taxon>
        <taxon>Rhodanobacter</taxon>
    </lineage>
</organism>
<keyword evidence="1" id="KW-0472">Membrane</keyword>
<evidence type="ECO:0000313" key="2">
    <source>
        <dbReference type="EMBL" id="QEE24430.1"/>
    </source>
</evidence>
<evidence type="ECO:0000313" key="3">
    <source>
        <dbReference type="Proteomes" id="UP000321807"/>
    </source>
</evidence>
<proteinExistence type="predicted"/>
<reference evidence="2 3" key="1">
    <citation type="submission" date="2019-08" db="EMBL/GenBank/DDBJ databases">
        <title>Complete genome sequence of Rhodanobacter glycinis strain T01E-68 isolated from tomato root.</title>
        <authorList>
            <person name="Weon H.-Y."/>
            <person name="Lee S.A."/>
        </authorList>
    </citation>
    <scope>NUCLEOTIDE SEQUENCE [LARGE SCALE GENOMIC DNA]</scope>
    <source>
        <strain evidence="2 3">T01E-68</strain>
    </source>
</reference>
<gene>
    <name evidence="2" type="ORF">CS053_07890</name>
</gene>
<dbReference type="KEGG" id="rgl:CS053_07890"/>
<keyword evidence="1" id="KW-0812">Transmembrane</keyword>
<accession>A0A5B9E1N4</accession>